<evidence type="ECO:0008006" key="4">
    <source>
        <dbReference type="Google" id="ProtNLM"/>
    </source>
</evidence>
<dbReference type="AlphaFoldDB" id="A0A0W7TQE3"/>
<dbReference type="Proteomes" id="UP000053433">
    <property type="component" value="Unassembled WGS sequence"/>
</dbReference>
<feature type="transmembrane region" description="Helical" evidence="1">
    <location>
        <begin position="48"/>
        <end position="65"/>
    </location>
</feature>
<feature type="transmembrane region" description="Helical" evidence="1">
    <location>
        <begin position="401"/>
        <end position="419"/>
    </location>
</feature>
<feature type="transmembrane region" description="Helical" evidence="1">
    <location>
        <begin position="440"/>
        <end position="461"/>
    </location>
</feature>
<feature type="transmembrane region" description="Helical" evidence="1">
    <location>
        <begin position="254"/>
        <end position="280"/>
    </location>
</feature>
<reference evidence="2 3" key="1">
    <citation type="submission" date="2015-10" db="EMBL/GenBank/DDBJ databases">
        <title>A novel member of the family Ruminococcaceae isolated from human faeces.</title>
        <authorList>
            <person name="Shkoporov A.N."/>
            <person name="Chaplin A.V."/>
            <person name="Motuzova O.V."/>
            <person name="Kafarskaia L.I."/>
            <person name="Efimov B.A."/>
        </authorList>
    </citation>
    <scope>NUCLEOTIDE SEQUENCE [LARGE SCALE GENOMIC DNA]</scope>
    <source>
        <strain evidence="2 3">668</strain>
    </source>
</reference>
<evidence type="ECO:0000313" key="3">
    <source>
        <dbReference type="Proteomes" id="UP000053433"/>
    </source>
</evidence>
<comment type="caution">
    <text evidence="2">The sequence shown here is derived from an EMBL/GenBank/DDBJ whole genome shotgun (WGS) entry which is preliminary data.</text>
</comment>
<keyword evidence="1" id="KW-0812">Transmembrane</keyword>
<gene>
    <name evidence="2" type="ORF">ASJ35_11370</name>
</gene>
<feature type="transmembrane region" description="Helical" evidence="1">
    <location>
        <begin position="347"/>
        <end position="369"/>
    </location>
</feature>
<protein>
    <recommendedName>
        <fullName evidence="4">MFS transporter</fullName>
    </recommendedName>
</protein>
<evidence type="ECO:0000256" key="1">
    <source>
        <dbReference type="SAM" id="Phobius"/>
    </source>
</evidence>
<name>A0A0W7TQE3_9FIRM</name>
<dbReference type="GO" id="GO:0005886">
    <property type="term" value="C:plasma membrane"/>
    <property type="evidence" value="ECO:0007669"/>
    <property type="project" value="TreeGrafter"/>
</dbReference>
<dbReference type="InterPro" id="IPR036259">
    <property type="entry name" value="MFS_trans_sf"/>
</dbReference>
<dbReference type="GO" id="GO:0015293">
    <property type="term" value="F:symporter activity"/>
    <property type="evidence" value="ECO:0007669"/>
    <property type="project" value="InterPro"/>
</dbReference>
<dbReference type="InterPro" id="IPR039672">
    <property type="entry name" value="MFS_2"/>
</dbReference>
<feature type="transmembrane region" description="Helical" evidence="1">
    <location>
        <begin position="94"/>
        <end position="112"/>
    </location>
</feature>
<feature type="transmembrane region" description="Helical" evidence="1">
    <location>
        <begin position="160"/>
        <end position="181"/>
    </location>
</feature>
<keyword evidence="1" id="KW-1133">Transmembrane helix</keyword>
<organism evidence="2 3">
    <name type="scientific">Ruthenibacterium lactatiformans</name>
    <dbReference type="NCBI Taxonomy" id="1550024"/>
    <lineage>
        <taxon>Bacteria</taxon>
        <taxon>Bacillati</taxon>
        <taxon>Bacillota</taxon>
        <taxon>Clostridia</taxon>
        <taxon>Eubacteriales</taxon>
        <taxon>Oscillospiraceae</taxon>
        <taxon>Ruthenibacterium</taxon>
    </lineage>
</organism>
<feature type="transmembrane region" description="Helical" evidence="1">
    <location>
        <begin position="119"/>
        <end position="140"/>
    </location>
</feature>
<evidence type="ECO:0000313" key="2">
    <source>
        <dbReference type="EMBL" id="KUE75973.1"/>
    </source>
</evidence>
<dbReference type="EMBL" id="LMUA01000014">
    <property type="protein sequence ID" value="KUE75973.1"/>
    <property type="molecule type" value="Genomic_DNA"/>
</dbReference>
<dbReference type="SUPFAM" id="SSF103473">
    <property type="entry name" value="MFS general substrate transporter"/>
    <property type="match status" value="1"/>
</dbReference>
<feature type="transmembrane region" description="Helical" evidence="1">
    <location>
        <begin position="317"/>
        <end position="340"/>
    </location>
</feature>
<feature type="transmembrane region" description="Helical" evidence="1">
    <location>
        <begin position="20"/>
        <end position="41"/>
    </location>
</feature>
<dbReference type="PANTHER" id="PTHR11328:SF24">
    <property type="entry name" value="MAJOR FACILITATOR SUPERFAMILY (MFS) PROFILE DOMAIN-CONTAINING PROTEIN"/>
    <property type="match status" value="1"/>
</dbReference>
<dbReference type="GO" id="GO:0008643">
    <property type="term" value="P:carbohydrate transport"/>
    <property type="evidence" value="ECO:0007669"/>
    <property type="project" value="InterPro"/>
</dbReference>
<dbReference type="Pfam" id="PF13347">
    <property type="entry name" value="MFS_2"/>
    <property type="match status" value="1"/>
</dbReference>
<dbReference type="RefSeq" id="WP_058723363.1">
    <property type="nucleotide sequence ID" value="NZ_CAUWGP010000049.1"/>
</dbReference>
<dbReference type="PANTHER" id="PTHR11328">
    <property type="entry name" value="MAJOR FACILITATOR SUPERFAMILY DOMAIN-CONTAINING PROTEIN"/>
    <property type="match status" value="1"/>
</dbReference>
<keyword evidence="1" id="KW-0472">Membrane</keyword>
<dbReference type="Gene3D" id="1.20.1250.20">
    <property type="entry name" value="MFS general substrate transporter like domains"/>
    <property type="match status" value="1"/>
</dbReference>
<accession>A0A0W7TQE3</accession>
<feature type="transmembrane region" description="Helical" evidence="1">
    <location>
        <begin position="193"/>
        <end position="215"/>
    </location>
</feature>
<sequence length="481" mass="51721">MENTVKTQSTIPKLKFKNVIGYGCGDAGGVITIYMVAMYMSRYLQVQLEVNAGILATMLLVWNVWDTVNDPLMGTIMDITFAKAKPGKDKFRPWILASIPLIVFGMIAFYSIPARMGGGIPMLVALFILKIIYEGGYTMMNIGMGSLLGAMATNDTERATLASARGMGSTVGGLVAGIIIPQVLARVGENTQGYFIASVIAACLGGVIIFLHWALTSERNKAALQAQAVQTQEEKAASKFKLSDIWGIFAHNRAFLALVLHSISITAVQALGQGATLYMYADVLGDVGMQSVASGLSSALQIAILLSAPLLTKKWDLVSIIRFCLLVGAAMYGGLLAYCLMMAEINALLFVVWNSIAAGLVIMSVQMQWGLVAESIDYNEYLTGKRNEGTIYGFFSLSRRIGSTITGSLTVLLIAAIGYNPELTKAGLAQAAGTITGIKLMVIGFPLLAAVLSFFSFTFIWNINKDVRDKMTAWKLGKTAK</sequence>
<proteinExistence type="predicted"/>